<dbReference type="EMBL" id="GL871070">
    <property type="protein sequence ID" value="EGC35150.1"/>
    <property type="molecule type" value="Genomic_DNA"/>
</dbReference>
<name>F0ZLP6_DICPU</name>
<keyword evidence="3" id="KW-0732">Signal</keyword>
<dbReference type="InterPro" id="IPR053370">
    <property type="entry name" value="QS_Complex_Regulator"/>
</dbReference>
<reference evidence="5" key="1">
    <citation type="journal article" date="2011" name="Genome Biol.">
        <title>Comparative genomics of the social amoebae Dictyostelium discoideum and Dictyostelium purpureum.</title>
        <authorList>
            <consortium name="US DOE Joint Genome Institute (JGI-PGF)"/>
            <person name="Sucgang R."/>
            <person name="Kuo A."/>
            <person name="Tian X."/>
            <person name="Salerno W."/>
            <person name="Parikh A."/>
            <person name="Feasley C.L."/>
            <person name="Dalin E."/>
            <person name="Tu H."/>
            <person name="Huang E."/>
            <person name="Barry K."/>
            <person name="Lindquist E."/>
            <person name="Shapiro H."/>
            <person name="Bruce D."/>
            <person name="Schmutz J."/>
            <person name="Salamov A."/>
            <person name="Fey P."/>
            <person name="Gaudet P."/>
            <person name="Anjard C."/>
            <person name="Babu M.M."/>
            <person name="Basu S."/>
            <person name="Bushmanova Y."/>
            <person name="van der Wel H."/>
            <person name="Katoh-Kurasawa M."/>
            <person name="Dinh C."/>
            <person name="Coutinho P.M."/>
            <person name="Saito T."/>
            <person name="Elias M."/>
            <person name="Schaap P."/>
            <person name="Kay R.R."/>
            <person name="Henrissat B."/>
            <person name="Eichinger L."/>
            <person name="Rivero F."/>
            <person name="Putnam N.H."/>
            <person name="West C.M."/>
            <person name="Loomis W.F."/>
            <person name="Chisholm R.L."/>
            <person name="Shaulsky G."/>
            <person name="Strassmann J.E."/>
            <person name="Queller D.C."/>
            <person name="Kuspa A."/>
            <person name="Grigoriev I.V."/>
        </authorList>
    </citation>
    <scope>NUCLEOTIDE SEQUENCE [LARGE SCALE GENOMIC DNA]</scope>
    <source>
        <strain evidence="5">QSDP1</strain>
    </source>
</reference>
<keyword evidence="5" id="KW-1185">Reference proteome</keyword>
<dbReference type="PANTHER" id="PTHR35035:SF3">
    <property type="entry name" value="DISCOIDIN-INDUCING COMPLEX SUBUNIT B"/>
    <property type="match status" value="1"/>
</dbReference>
<dbReference type="GeneID" id="10501747"/>
<dbReference type="OMA" id="THSIEIY"/>
<dbReference type="GO" id="GO:0005576">
    <property type="term" value="C:extracellular region"/>
    <property type="evidence" value="ECO:0007669"/>
    <property type="project" value="EnsemblProtists"/>
</dbReference>
<evidence type="ECO:0000256" key="1">
    <source>
        <dbReference type="SAM" id="MobiDB-lite"/>
    </source>
</evidence>
<dbReference type="VEuPathDB" id="AmoebaDB:DICPUDRAFT_152562"/>
<dbReference type="InParanoid" id="F0ZLP6"/>
<feature type="chain" id="PRO_5003265231" description="Auto-transporter adhesin head GIN domain-containing protein" evidence="3">
    <location>
        <begin position="20"/>
        <end position="592"/>
    </location>
</feature>
<proteinExistence type="predicted"/>
<keyword evidence="2" id="KW-1133">Transmembrane helix</keyword>
<keyword evidence="2" id="KW-0812">Transmembrane</keyword>
<dbReference type="PANTHER" id="PTHR35035">
    <property type="entry name" value="DISCOIDIN-INDUCING COMPLEX SUBUNIT B"/>
    <property type="match status" value="1"/>
</dbReference>
<keyword evidence="2" id="KW-0472">Membrane</keyword>
<evidence type="ECO:0000313" key="5">
    <source>
        <dbReference type="Proteomes" id="UP000001064"/>
    </source>
</evidence>
<dbReference type="KEGG" id="dpp:DICPUDRAFT_152562"/>
<evidence type="ECO:0000256" key="2">
    <source>
        <dbReference type="SAM" id="Phobius"/>
    </source>
</evidence>
<evidence type="ECO:0000313" key="4">
    <source>
        <dbReference type="EMBL" id="EGC35150.1"/>
    </source>
</evidence>
<dbReference type="RefSeq" id="XP_003288343.1">
    <property type="nucleotide sequence ID" value="XM_003288295.1"/>
</dbReference>
<accession>F0ZLP6</accession>
<protein>
    <recommendedName>
        <fullName evidence="6">Auto-transporter adhesin head GIN domain-containing protein</fullName>
    </recommendedName>
</protein>
<feature type="transmembrane region" description="Helical" evidence="2">
    <location>
        <begin position="541"/>
        <end position="562"/>
    </location>
</feature>
<dbReference type="FunCoup" id="F0ZLP6">
    <property type="interactions" value="254"/>
</dbReference>
<feature type="region of interest" description="Disordered" evidence="1">
    <location>
        <begin position="573"/>
        <end position="592"/>
    </location>
</feature>
<dbReference type="OrthoDB" id="10501231at2759"/>
<evidence type="ECO:0000256" key="3">
    <source>
        <dbReference type="SAM" id="SignalP"/>
    </source>
</evidence>
<dbReference type="eggNOG" id="ENOG502RFIG">
    <property type="taxonomic scope" value="Eukaryota"/>
</dbReference>
<dbReference type="Proteomes" id="UP000001064">
    <property type="component" value="Unassembled WGS sequence"/>
</dbReference>
<dbReference type="AlphaFoldDB" id="F0ZLP6"/>
<evidence type="ECO:0008006" key="6">
    <source>
        <dbReference type="Google" id="ProtNLM"/>
    </source>
</evidence>
<gene>
    <name evidence="4" type="ORF">DICPUDRAFT_152562</name>
</gene>
<organism evidence="4 5">
    <name type="scientific">Dictyostelium purpureum</name>
    <name type="common">Slime mold</name>
    <dbReference type="NCBI Taxonomy" id="5786"/>
    <lineage>
        <taxon>Eukaryota</taxon>
        <taxon>Amoebozoa</taxon>
        <taxon>Evosea</taxon>
        <taxon>Eumycetozoa</taxon>
        <taxon>Dictyostelia</taxon>
        <taxon>Dictyosteliales</taxon>
        <taxon>Dictyosteliaceae</taxon>
        <taxon>Dictyostelium</taxon>
    </lineage>
</organism>
<feature type="signal peptide" evidence="3">
    <location>
        <begin position="1"/>
        <end position="19"/>
    </location>
</feature>
<sequence>MNKYILLFFVFILNKYVISQSDISWIAGSNECVYSEAECWDPSLPTSSDNILLTSTQQNIIELQVDSPKELTYSSVQISGNNKMSVQDTSLIVTNAITLSGQSTLRIQITDDYFTALTKKPASQGSIVLLNASLGSTFKAASITLNEDSVMNVFRSNSKISGPFVMNDATTLFIYSDVNSEPNLEVESTTVKGTSQIKLQGPSQILLNNTKNGITFTDSSSIVAVNAYQVQITGPMTLSGSNEISLTNSSLYLDVLSLSSQSSINIVGSTLSILQKNPMTFSPKSASFVNSVFTYKSNCNVNSPINIENSIFNFNYTTTLNSQFNGKNVQFYLDNANFNLGSTGKFSCQSCDFGLRNSIMNFDSFTNNGEFKLYSSSIQTNSDIVSSNGNVYGYYGNFSKGIVMESGSLGIMEERTRLFIDGNVVIKENATIKLYLNSPMDYSWLNISGSLDTHSIEIYFYIELTDNTTMEIIKANKGFVTPLNSENVKLYIYDPDNEEYNKTNSCQYSLQFTETSVIVGTDYSCEDVLISEGKSGLSKGALAGISVGMIALAAGVSFAVWLKTRKTSSQKSQSYQKKELNSVKSDQNNSIA</sequence>
<feature type="compositionally biased region" description="Polar residues" evidence="1">
    <location>
        <begin position="582"/>
        <end position="592"/>
    </location>
</feature>